<sequence length="723" mass="80076">MSTDYDMPSFRSLASAASRSIKGYVASREFKRPTFAAKEVGSENGSRPTWSQWAGQKLRQVQGEGTSGTESLFLFPGWATRRFHETPETKISLEEAPFDVEVFISGFASRTSGAGFSTRSGRAFLKIATTFAALPKLAAQMTTNGAPPISRDVSRSTEDLLKDVHLPRPPDEMDENAEAEELERRLRELDVETNSTYSTATDTSSAPDSSPVSSTFPSGAGIPRSDTRGPLSTAAAELMQNWNANLQTRLFPFWCSVLPTRTIRLSLFATDPSLEEFRDKAADDGEPRRALASQNIVTGPDGAFQVTFRVPWKDLCTHPQGVQIAFSDRQREHDMIVTADLMPPPSPRTPSATPYQQPMQPLDEAESTVTALLSVPLTYTTVRVISDIDDTVKLASVLSGARTVFQNVFVKDLGESIIPGMAEWYMNMWTRGVRFHYVSNGPFELLPVINQFFQLCRFPPGSIKLRSYAGRSLFSGLLSAPAARKRASVLDVLNSFPDARFICVGDSGEQDLELYSSIAKEKPAQVLAIFIRDVSADSGLPPLDDPTGVRVLRLEKDPQQGNRPVPVAISRRPSFRKGYTSSPMARSISDTDPTIIEHARKPARMHSDNELLPSHHEPAGYFTSTSVSTSPMAEEPEDYFRSTQSSPQLRPGQEGPTTPTGQRQTLSEPERRRLDFQSRVWRARLEAPEHIPLRVFRKPDECMEAQIILAGLLGRREENNLLD</sequence>
<dbReference type="RefSeq" id="XP_047781701.1">
    <property type="nucleotide sequence ID" value="XM_047918780.1"/>
</dbReference>
<dbReference type="GeneID" id="71999512"/>
<reference evidence="3 4" key="1">
    <citation type="journal article" date="2021" name="Environ. Microbiol.">
        <title>Gene family expansions and transcriptome signatures uncover fungal adaptations to wood decay.</title>
        <authorList>
            <person name="Hage H."/>
            <person name="Miyauchi S."/>
            <person name="Viragh M."/>
            <person name="Drula E."/>
            <person name="Min B."/>
            <person name="Chaduli D."/>
            <person name="Navarro D."/>
            <person name="Favel A."/>
            <person name="Norest M."/>
            <person name="Lesage-Meessen L."/>
            <person name="Balint B."/>
            <person name="Merenyi Z."/>
            <person name="de Eugenio L."/>
            <person name="Morin E."/>
            <person name="Martinez A.T."/>
            <person name="Baldrian P."/>
            <person name="Stursova M."/>
            <person name="Martinez M.J."/>
            <person name="Novotny C."/>
            <person name="Magnuson J.K."/>
            <person name="Spatafora J.W."/>
            <person name="Maurice S."/>
            <person name="Pangilinan J."/>
            <person name="Andreopoulos W."/>
            <person name="LaButti K."/>
            <person name="Hundley H."/>
            <person name="Na H."/>
            <person name="Kuo A."/>
            <person name="Barry K."/>
            <person name="Lipzen A."/>
            <person name="Henrissat B."/>
            <person name="Riley R."/>
            <person name="Ahrendt S."/>
            <person name="Nagy L.G."/>
            <person name="Grigoriev I.V."/>
            <person name="Martin F."/>
            <person name="Rosso M.N."/>
        </authorList>
    </citation>
    <scope>NUCLEOTIDE SEQUENCE [LARGE SCALE GENOMIC DNA]</scope>
    <source>
        <strain evidence="3 4">CIRM-BRFM 1785</strain>
    </source>
</reference>
<evidence type="ECO:0000259" key="2">
    <source>
        <dbReference type="Pfam" id="PF09949"/>
    </source>
</evidence>
<feature type="compositionally biased region" description="Polar residues" evidence="1">
    <location>
        <begin position="622"/>
        <end position="631"/>
    </location>
</feature>
<organism evidence="3 4">
    <name type="scientific">Rhodofomes roseus</name>
    <dbReference type="NCBI Taxonomy" id="34475"/>
    <lineage>
        <taxon>Eukaryota</taxon>
        <taxon>Fungi</taxon>
        <taxon>Dikarya</taxon>
        <taxon>Basidiomycota</taxon>
        <taxon>Agaricomycotina</taxon>
        <taxon>Agaricomycetes</taxon>
        <taxon>Polyporales</taxon>
        <taxon>Rhodofomes</taxon>
    </lineage>
</organism>
<evidence type="ECO:0000313" key="3">
    <source>
        <dbReference type="EMBL" id="KAH9840051.1"/>
    </source>
</evidence>
<comment type="caution">
    <text evidence="3">The sequence shown here is derived from an EMBL/GenBank/DDBJ whole genome shotgun (WGS) entry which is preliminary data.</text>
</comment>
<dbReference type="PANTHER" id="PTHR28208">
    <property type="entry name" value="PHOSPHATIDATE PHOSPHATASE APP1"/>
    <property type="match status" value="1"/>
</dbReference>
<evidence type="ECO:0000256" key="1">
    <source>
        <dbReference type="SAM" id="MobiDB-lite"/>
    </source>
</evidence>
<dbReference type="PANTHER" id="PTHR28208:SF3">
    <property type="entry name" value="PHOSPHATIDATE PHOSPHATASE APP1"/>
    <property type="match status" value="1"/>
</dbReference>
<keyword evidence="4" id="KW-1185">Reference proteome</keyword>
<feature type="region of interest" description="Disordered" evidence="1">
    <location>
        <begin position="189"/>
        <end position="229"/>
    </location>
</feature>
<feature type="compositionally biased region" description="Low complexity" evidence="1">
    <location>
        <begin position="192"/>
        <end position="215"/>
    </location>
</feature>
<dbReference type="InterPro" id="IPR052935">
    <property type="entry name" value="Mg2+_PAP"/>
</dbReference>
<accession>A0ABQ8KQ55</accession>
<dbReference type="Proteomes" id="UP000814176">
    <property type="component" value="Unassembled WGS sequence"/>
</dbReference>
<feature type="region of interest" description="Disordered" evidence="1">
    <location>
        <begin position="163"/>
        <end position="182"/>
    </location>
</feature>
<dbReference type="InterPro" id="IPR019236">
    <property type="entry name" value="APP1_cat"/>
</dbReference>
<name>A0ABQ8KQ55_9APHY</name>
<feature type="region of interest" description="Disordered" evidence="1">
    <location>
        <begin position="602"/>
        <end position="673"/>
    </location>
</feature>
<feature type="domain" description="Phosphatidate phosphatase APP1 catalytic" evidence="2">
    <location>
        <begin position="382"/>
        <end position="533"/>
    </location>
</feature>
<proteinExistence type="predicted"/>
<gene>
    <name evidence="3" type="ORF">C8Q71DRAFT_475155</name>
</gene>
<evidence type="ECO:0000313" key="4">
    <source>
        <dbReference type="Proteomes" id="UP000814176"/>
    </source>
</evidence>
<feature type="compositionally biased region" description="Acidic residues" evidence="1">
    <location>
        <begin position="172"/>
        <end position="181"/>
    </location>
</feature>
<protein>
    <recommendedName>
        <fullName evidence="2">Phosphatidate phosphatase APP1 catalytic domain-containing protein</fullName>
    </recommendedName>
</protein>
<feature type="compositionally biased region" description="Polar residues" evidence="1">
    <location>
        <begin position="655"/>
        <end position="667"/>
    </location>
</feature>
<feature type="compositionally biased region" description="Basic and acidic residues" evidence="1">
    <location>
        <begin position="602"/>
        <end position="618"/>
    </location>
</feature>
<dbReference type="Pfam" id="PF09949">
    <property type="entry name" value="APP1_cat"/>
    <property type="match status" value="1"/>
</dbReference>
<dbReference type="EMBL" id="JADCUA010000005">
    <property type="protein sequence ID" value="KAH9840051.1"/>
    <property type="molecule type" value="Genomic_DNA"/>
</dbReference>